<keyword evidence="1 4" id="KW-0808">Transferase</keyword>
<comment type="function">
    <text evidence="1">Catalyzes the conversion of 2 pyruvate molecules into acetolactate in the first common step of the biosynthetic pathway of the branched-amino acids such as leucine, isoleucine, and valine.</text>
</comment>
<keyword evidence="1" id="KW-0028">Amino-acid biosynthesis</keyword>
<evidence type="ECO:0000259" key="2">
    <source>
        <dbReference type="Pfam" id="PF10369"/>
    </source>
</evidence>
<keyword evidence="4" id="KW-0934">Plastid</keyword>
<dbReference type="Pfam" id="PF10369">
    <property type="entry name" value="ALS_ss_C"/>
    <property type="match status" value="1"/>
</dbReference>
<dbReference type="UniPathway" id="UPA00049">
    <property type="reaction ID" value="UER00059"/>
</dbReference>
<dbReference type="PANTHER" id="PTHR30239:SF0">
    <property type="entry name" value="ACETOLACTATE SYNTHASE SMALL SUBUNIT 1, CHLOROPLASTIC"/>
    <property type="match status" value="1"/>
</dbReference>
<comment type="subunit">
    <text evidence="1">Dimer of large and small chains.</text>
</comment>
<feature type="domain" description="Acetolactate synthase small subunit C-terminal" evidence="2">
    <location>
        <begin position="88"/>
        <end position="161"/>
    </location>
</feature>
<proteinExistence type="inferred from homology"/>
<dbReference type="NCBIfam" id="NF008864">
    <property type="entry name" value="PRK11895.1"/>
    <property type="match status" value="1"/>
</dbReference>
<dbReference type="InterPro" id="IPR019455">
    <property type="entry name" value="Acetolactate_synth_ssu_C"/>
</dbReference>
<protein>
    <recommendedName>
        <fullName evidence="1">Acetolactate synthase small subunit</fullName>
        <shortName evidence="1">AHAS</shortName>
        <shortName evidence="1">ALS</shortName>
        <ecNumber evidence="1">2.2.1.6</ecNumber>
    </recommendedName>
    <alternativeName>
        <fullName evidence="1">Acetohydroxy-acid synthase small subunit</fullName>
    </alternativeName>
</protein>
<dbReference type="CDD" id="cd04878">
    <property type="entry name" value="ACT_AHAS"/>
    <property type="match status" value="1"/>
</dbReference>
<dbReference type="EMBL" id="MW561225">
    <property type="protein sequence ID" value="QTI82946.1"/>
    <property type="molecule type" value="Genomic_DNA"/>
</dbReference>
<evidence type="ECO:0000256" key="1">
    <source>
        <dbReference type="RuleBase" id="RU368092"/>
    </source>
</evidence>
<comment type="pathway">
    <text evidence="1">Amino-acid biosynthesis; L-isoleucine biosynthesis; L-isoleucine from 2-oxobutanoate: step 1/4.</text>
</comment>
<evidence type="ECO:0000313" key="4">
    <source>
        <dbReference type="EMBL" id="QTI82946.1"/>
    </source>
</evidence>
<comment type="similarity">
    <text evidence="1">Belongs to the acetolactate synthase small subunit family.</text>
</comment>
<dbReference type="RefSeq" id="YP_010242031.1">
    <property type="nucleotide sequence ID" value="NC_059930.1"/>
</dbReference>
<accession>A0A8A6KIJ2</accession>
<dbReference type="Pfam" id="PF22629">
    <property type="entry name" value="ACT_AHAS_ss"/>
    <property type="match status" value="1"/>
</dbReference>
<dbReference type="InterPro" id="IPR027271">
    <property type="entry name" value="Acetolactate_synth/TF_NikR_C"/>
</dbReference>
<dbReference type="SUPFAM" id="SSF55021">
    <property type="entry name" value="ACT-like"/>
    <property type="match status" value="2"/>
</dbReference>
<dbReference type="UniPathway" id="UPA00047">
    <property type="reaction ID" value="UER00055"/>
</dbReference>
<evidence type="ECO:0000259" key="3">
    <source>
        <dbReference type="Pfam" id="PF22629"/>
    </source>
</evidence>
<dbReference type="GO" id="GO:1990610">
    <property type="term" value="F:acetolactate synthase regulator activity"/>
    <property type="evidence" value="ECO:0007669"/>
    <property type="project" value="UniProtKB-UniRule"/>
</dbReference>
<dbReference type="GO" id="GO:0009097">
    <property type="term" value="P:isoleucine biosynthetic process"/>
    <property type="evidence" value="ECO:0007669"/>
    <property type="project" value="UniProtKB-UniRule"/>
</dbReference>
<dbReference type="Gene3D" id="3.30.70.260">
    <property type="match status" value="1"/>
</dbReference>
<name>A0A8A6KIJ2_9STRA</name>
<dbReference type="GeneID" id="69241477"/>
<dbReference type="GO" id="GO:0003984">
    <property type="term" value="F:acetolactate synthase activity"/>
    <property type="evidence" value="ECO:0007669"/>
    <property type="project" value="UniProtKB-UniRule"/>
</dbReference>
<organism evidence="4">
    <name type="scientific">Coscinodiscus granii</name>
    <dbReference type="NCBI Taxonomy" id="265552"/>
    <lineage>
        <taxon>Eukaryota</taxon>
        <taxon>Sar</taxon>
        <taxon>Stramenopiles</taxon>
        <taxon>Ochrophyta</taxon>
        <taxon>Bacillariophyta</taxon>
        <taxon>Coscinodiscophyceae</taxon>
        <taxon>Coscinodiscophycidae</taxon>
        <taxon>Coscinodiscales</taxon>
        <taxon>Coscinodiscaceae</taxon>
        <taxon>Coscinodiscus</taxon>
    </lineage>
</organism>
<keyword evidence="1" id="KW-0100">Branched-chain amino acid biosynthesis</keyword>
<dbReference type="InterPro" id="IPR054480">
    <property type="entry name" value="AHAS_small-like_ACT"/>
</dbReference>
<feature type="domain" description="Acetolactate synthase small subunit-like ACT" evidence="3">
    <location>
        <begin position="9"/>
        <end position="72"/>
    </location>
</feature>
<dbReference type="Gene3D" id="3.30.70.1150">
    <property type="entry name" value="ACT-like. Chain A, domain 2"/>
    <property type="match status" value="1"/>
</dbReference>
<dbReference type="GO" id="GO:0009099">
    <property type="term" value="P:L-valine biosynthetic process"/>
    <property type="evidence" value="ECO:0007669"/>
    <property type="project" value="UniProtKB-UniRule"/>
</dbReference>
<dbReference type="NCBIfam" id="TIGR00119">
    <property type="entry name" value="acolac_sm"/>
    <property type="match status" value="1"/>
</dbReference>
<reference evidence="4" key="1">
    <citation type="submission" date="2021-02" db="EMBL/GenBank/DDBJ databases">
        <authorList>
            <person name="Huang H."/>
            <person name="Chen N."/>
        </authorList>
    </citation>
    <scope>NUCLEOTIDE SEQUENCE</scope>
</reference>
<sequence>MDNKYECTLSILIENQPHTLPRIIGLLTRRGFKVDSLAIGPTEYNNISRLILILPGNSIVLDQITKQLYKLLPIVKIQNLTYLSSVRRELLVAKILSTPKDRSKILEIATFFRAKILDFSEKVLTLEVTGDSEKILALKQLINKFGILELIRTGKIALSRESITNSQLFTKQKEAERKKILSTYLSEIDSKFYLK</sequence>
<gene>
    <name evidence="4" type="primary">ilvH</name>
</gene>
<keyword evidence="4" id="KW-0150">Chloroplast</keyword>
<dbReference type="EC" id="2.2.1.6" evidence="1"/>
<dbReference type="InterPro" id="IPR045865">
    <property type="entry name" value="ACT-like_dom_sf"/>
</dbReference>
<geneLocation type="chloroplast" evidence="4"/>
<dbReference type="InterPro" id="IPR004789">
    <property type="entry name" value="Acetalactate_synth_ssu"/>
</dbReference>
<comment type="catalytic activity">
    <reaction evidence="1">
        <text>2 pyruvate + H(+) = (2S)-2-acetolactate + CO2</text>
        <dbReference type="Rhea" id="RHEA:25249"/>
        <dbReference type="ChEBI" id="CHEBI:15361"/>
        <dbReference type="ChEBI" id="CHEBI:15378"/>
        <dbReference type="ChEBI" id="CHEBI:16526"/>
        <dbReference type="ChEBI" id="CHEBI:58476"/>
        <dbReference type="EC" id="2.2.1.6"/>
    </reaction>
</comment>
<dbReference type="PANTHER" id="PTHR30239">
    <property type="entry name" value="ACETOLACTATE SYNTHASE SMALL SUBUNIT"/>
    <property type="match status" value="1"/>
</dbReference>
<dbReference type="AlphaFoldDB" id="A0A8A6KIJ2"/>
<dbReference type="GO" id="GO:0005829">
    <property type="term" value="C:cytosol"/>
    <property type="evidence" value="ECO:0007669"/>
    <property type="project" value="TreeGrafter"/>
</dbReference>
<comment type="pathway">
    <text evidence="1">Amino-acid biosynthesis; L-valine biosynthesis; L-valine from pyruvate: step 1/4.</text>
</comment>
<dbReference type="InterPro" id="IPR039557">
    <property type="entry name" value="AHAS_ACT"/>
</dbReference>